<evidence type="ECO:0000313" key="3">
    <source>
        <dbReference type="EMBL" id="ADN76015.1"/>
    </source>
</evidence>
<dbReference type="Pfam" id="PF13449">
    <property type="entry name" value="Phytase-like"/>
    <property type="match status" value="1"/>
</dbReference>
<organism evidence="3 4">
    <name type="scientific">Ferrimonas balearica (strain DSM 9799 / CCM 4581 / KCTC 23876 / PAT)</name>
    <dbReference type="NCBI Taxonomy" id="550540"/>
    <lineage>
        <taxon>Bacteria</taxon>
        <taxon>Pseudomonadati</taxon>
        <taxon>Pseudomonadota</taxon>
        <taxon>Gammaproteobacteria</taxon>
        <taxon>Alteromonadales</taxon>
        <taxon>Ferrimonadaceae</taxon>
        <taxon>Ferrimonas</taxon>
    </lineage>
</organism>
<dbReference type="Proteomes" id="UP000006683">
    <property type="component" value="Chromosome"/>
</dbReference>
<proteinExistence type="predicted"/>
<name>E1SSI6_FERBD</name>
<dbReference type="KEGG" id="fbl:Fbal_1812"/>
<dbReference type="RefSeq" id="WP_013345321.1">
    <property type="nucleotide sequence ID" value="NC_014541.1"/>
</dbReference>
<dbReference type="EMBL" id="CP002209">
    <property type="protein sequence ID" value="ADN76015.1"/>
    <property type="molecule type" value="Genomic_DNA"/>
</dbReference>
<protein>
    <recommendedName>
        <fullName evidence="2">Phytase-like domain-containing protein</fullName>
    </recommendedName>
</protein>
<feature type="domain" description="Phytase-like" evidence="2">
    <location>
        <begin position="64"/>
        <end position="302"/>
    </location>
</feature>
<reference evidence="3 4" key="1">
    <citation type="journal article" date="2010" name="Stand. Genomic Sci.">
        <title>Complete genome sequence of Ferrimonas balearica type strain (PAT).</title>
        <authorList>
            <person name="Nolan M."/>
            <person name="Sikorski J."/>
            <person name="Davenport K."/>
            <person name="Lucas S."/>
            <person name="Glavina Del Rio T."/>
            <person name="Tice H."/>
            <person name="Cheng J."/>
            <person name="Goodwin L."/>
            <person name="Pitluck S."/>
            <person name="Liolios K."/>
            <person name="Ivanova N."/>
            <person name="Mavromatis K."/>
            <person name="Ovchinnikova G."/>
            <person name="Pati A."/>
            <person name="Chen A."/>
            <person name="Palaniappan K."/>
            <person name="Land M."/>
            <person name="Hauser L."/>
            <person name="Chang Y."/>
            <person name="Jeffries C."/>
            <person name="Tapia R."/>
            <person name="Brettin T."/>
            <person name="Detter J."/>
            <person name="Han C."/>
            <person name="Yasawong M."/>
            <person name="Rohde M."/>
            <person name="Tindall B."/>
            <person name="Goker M."/>
            <person name="Woyke T."/>
            <person name="Bristow J."/>
            <person name="Eisen J."/>
            <person name="Markowitz V."/>
            <person name="Hugenholtz P."/>
            <person name="Kyrpides N."/>
            <person name="Klenk H."/>
            <person name="Lapidus A."/>
        </authorList>
    </citation>
    <scope>NUCLEOTIDE SEQUENCE [LARGE SCALE GENOMIC DNA]</scope>
    <source>
        <strain evidence="4">DSM 9799 / CCM 4581 / KCTC 23876 / PAT</strain>
    </source>
</reference>
<sequence length="322" mass="35937">MSCRLALIWLMALAHMPTYAQAPFELRAEPWRSDFEVLSQDTQSLRYAGTLRLAPPKGLPSHRGSWSTLVYLGSHLGFQATSDRDGHWLSFDVEIEEGELSGVQYRDHGQILDPNGIGLNNIESMVIAGELILVGLDESPVLYQLDRHRRRAIPRFTLPDYHPAGNDGIEAIAVVRPFGPLLPISEKSHNHDDRSRRAWRLQPGKDAEPMSLPLAISAAPVDATELANGDVVLLHRHYQRGITTIGLSHYPAGAFTAEDGPGGRPLLLARSHQLLQALDNFEGIAAFERDGRQYLLLISDDNIDWQKPGRQNTLLMLIEWLQ</sequence>
<dbReference type="InterPro" id="IPR027372">
    <property type="entry name" value="Phytase-like_dom"/>
</dbReference>
<evidence type="ECO:0000259" key="2">
    <source>
        <dbReference type="Pfam" id="PF13449"/>
    </source>
</evidence>
<keyword evidence="1" id="KW-0732">Signal</keyword>
<accession>E1SSI6</accession>
<dbReference type="HOGENOM" id="CLU_862624_0_0_6"/>
<dbReference type="AlphaFoldDB" id="E1SSI6"/>
<keyword evidence="4" id="KW-1185">Reference proteome</keyword>
<dbReference type="eggNOG" id="COG4246">
    <property type="taxonomic scope" value="Bacteria"/>
</dbReference>
<evidence type="ECO:0000256" key="1">
    <source>
        <dbReference type="SAM" id="SignalP"/>
    </source>
</evidence>
<dbReference type="GeneID" id="67182014"/>
<dbReference type="STRING" id="550540.Fbal_1812"/>
<gene>
    <name evidence="3" type="ordered locus">Fbal_1812</name>
</gene>
<feature type="chain" id="PRO_5003151406" description="Phytase-like domain-containing protein" evidence="1">
    <location>
        <begin position="23"/>
        <end position="322"/>
    </location>
</feature>
<dbReference type="OrthoDB" id="9798693at2"/>
<evidence type="ECO:0000313" key="4">
    <source>
        <dbReference type="Proteomes" id="UP000006683"/>
    </source>
</evidence>
<feature type="signal peptide" evidence="1">
    <location>
        <begin position="1"/>
        <end position="22"/>
    </location>
</feature>